<dbReference type="InterPro" id="IPR036047">
    <property type="entry name" value="F-box-like_dom_sf"/>
</dbReference>
<name>A0A6A3AKP2_HIBSY</name>
<dbReference type="PANTHER" id="PTHR14939:SF5">
    <property type="entry name" value="F-BOX ONLY PROTEIN 22"/>
    <property type="match status" value="1"/>
</dbReference>
<evidence type="ECO:0000313" key="2">
    <source>
        <dbReference type="Proteomes" id="UP000436088"/>
    </source>
</evidence>
<dbReference type="GO" id="GO:0000209">
    <property type="term" value="P:protein polyubiquitination"/>
    <property type="evidence" value="ECO:0007669"/>
    <property type="project" value="TreeGrafter"/>
</dbReference>
<dbReference type="Proteomes" id="UP000436088">
    <property type="component" value="Unassembled WGS sequence"/>
</dbReference>
<dbReference type="EMBL" id="VEPZ02000982">
    <property type="protein sequence ID" value="KAE8705181.1"/>
    <property type="molecule type" value="Genomic_DNA"/>
</dbReference>
<dbReference type="AlphaFoldDB" id="A0A6A3AKP2"/>
<protein>
    <submittedName>
        <fullName evidence="1">F-box family protein, putative isoform 3</fullName>
    </submittedName>
</protein>
<dbReference type="SUPFAM" id="SSF81383">
    <property type="entry name" value="F-box domain"/>
    <property type="match status" value="1"/>
</dbReference>
<organism evidence="1 2">
    <name type="scientific">Hibiscus syriacus</name>
    <name type="common">Rose of Sharon</name>
    <dbReference type="NCBI Taxonomy" id="106335"/>
    <lineage>
        <taxon>Eukaryota</taxon>
        <taxon>Viridiplantae</taxon>
        <taxon>Streptophyta</taxon>
        <taxon>Embryophyta</taxon>
        <taxon>Tracheophyta</taxon>
        <taxon>Spermatophyta</taxon>
        <taxon>Magnoliopsida</taxon>
        <taxon>eudicotyledons</taxon>
        <taxon>Gunneridae</taxon>
        <taxon>Pentapetalae</taxon>
        <taxon>rosids</taxon>
        <taxon>malvids</taxon>
        <taxon>Malvales</taxon>
        <taxon>Malvaceae</taxon>
        <taxon>Malvoideae</taxon>
        <taxon>Hibiscus</taxon>
    </lineage>
</organism>
<accession>A0A6A3AKP2</accession>
<comment type="caution">
    <text evidence="1">The sequence shown here is derived from an EMBL/GenBank/DDBJ whole genome shotgun (WGS) entry which is preliminary data.</text>
</comment>
<keyword evidence="2" id="KW-1185">Reference proteome</keyword>
<dbReference type="GO" id="GO:0032436">
    <property type="term" value="P:positive regulation of proteasomal ubiquitin-dependent protein catabolic process"/>
    <property type="evidence" value="ECO:0007669"/>
    <property type="project" value="TreeGrafter"/>
</dbReference>
<reference evidence="1" key="1">
    <citation type="submission" date="2019-09" db="EMBL/GenBank/DDBJ databases">
        <title>Draft genome information of white flower Hibiscus syriacus.</title>
        <authorList>
            <person name="Kim Y.-M."/>
        </authorList>
    </citation>
    <scope>NUCLEOTIDE SEQUENCE [LARGE SCALE GENOMIC DNA]</scope>
    <source>
        <strain evidence="1">YM2019G1</strain>
    </source>
</reference>
<evidence type="ECO:0000313" key="1">
    <source>
        <dbReference type="EMBL" id="KAE8705181.1"/>
    </source>
</evidence>
<sequence>MENIGFSLMTSDLLDNILSRLPAKSFASAAAVRKDWNSACSRILSRPKLSSAISFNPVPLDALQELFEKVMSEPIRPHFVMASVGLGSEFDDILQFMVKKFGSRTPIIVVCAKGILGRDARTQEFREVVWTENTDEEITVNTGTELTVGFVPGLKVDVIPLLRRSEAEPPNCSMPMVYKFVRDIKNFTSPVSDRTMSTETIIVGEERCQYVYRSNATSNVEQSTDAVALVFARDRSNKAHGIGNIEFHFAASNGSTAIGPKFKVVYRTEKEDYYVTELAARREGEQEILGAQQKLEVTDDYKIENNFFPLSFHIAVTRPQNYSVGSNRRRQTTLQFHEVEEKDFESFFPFFFCEELQEYLQVGGVGIKNGDSFQFYVPDPRIASSSREDGSSALRALKLEWDSTVANVCGKMEPFGGFVFGNMSRVRPFFGQHNIESSPLLDNFPGIPVAGIFGNGDIGRGNISLNANERDPYSTVYVLMSYTPRQP</sequence>
<gene>
    <name evidence="1" type="ORF">F3Y22_tig00110429pilonHSYRG00036</name>
</gene>
<proteinExistence type="predicted"/>
<dbReference type="PANTHER" id="PTHR14939">
    <property type="entry name" value="F-BOX ONLY PROTEIN 22"/>
    <property type="match status" value="1"/>
</dbReference>